<dbReference type="InterPro" id="IPR028098">
    <property type="entry name" value="Glyco_trans_4-like_N"/>
</dbReference>
<dbReference type="EMBL" id="CP000828">
    <property type="protein sequence ID" value="ABW29804.1"/>
    <property type="molecule type" value="Genomic_DNA"/>
</dbReference>
<dbReference type="Proteomes" id="UP000000268">
    <property type="component" value="Chromosome"/>
</dbReference>
<keyword evidence="4" id="KW-1185">Reference proteome</keyword>
<dbReference type="OrthoDB" id="9787617at2"/>
<keyword evidence="3" id="KW-0808">Transferase</keyword>
<evidence type="ECO:0000259" key="2">
    <source>
        <dbReference type="Pfam" id="PF13439"/>
    </source>
</evidence>
<dbReference type="CAZy" id="GT4">
    <property type="family name" value="Glycosyltransferase Family 4"/>
</dbReference>
<dbReference type="RefSeq" id="WP_012165083.1">
    <property type="nucleotide sequence ID" value="NC_009925.1"/>
</dbReference>
<evidence type="ECO:0000313" key="4">
    <source>
        <dbReference type="Proteomes" id="UP000000268"/>
    </source>
</evidence>
<dbReference type="STRING" id="329726.AM1_4833"/>
<name>B0C3H0_ACAM1</name>
<evidence type="ECO:0000259" key="1">
    <source>
        <dbReference type="Pfam" id="PF00534"/>
    </source>
</evidence>
<dbReference type="GO" id="GO:0016757">
    <property type="term" value="F:glycosyltransferase activity"/>
    <property type="evidence" value="ECO:0007669"/>
    <property type="project" value="InterPro"/>
</dbReference>
<sequence length="371" mass="40748">MKHLAFFLPTLHGGGAEKVVIALANGFIERGIPIDLVLVNSEGEYFNQINSEVNIVDLQQTRALKAVIPLVKYLQSSKPSVLISHMSRANLAAIIAKKLSRVDTSLILVEHNTLSATQSKLFRAKLFPFFMKLLYPQADTIIGVSQAASRDLEKSLNLKAGCIQTIYNPVVDKTLGLMAEQPIQHQWLEIGSPPVFLAVGRLTAQKDFDTAINAFAIVRKKIPSRLMILGEGELRPHIEYLISTLDIAQDVLMPGFVQNPFAYMSKAAAFILSSRWEGLGNVLIEAMACGTPVISTNCPHGPKEILENGKYGQLVPVGDANALAKAMQNVLETPIDCERLIERANYFSVERAITQYLSVIGINEPLKQSTL</sequence>
<accession>B0C3H0</accession>
<dbReference type="AlphaFoldDB" id="B0C3H0"/>
<evidence type="ECO:0000313" key="3">
    <source>
        <dbReference type="EMBL" id="ABW29804.1"/>
    </source>
</evidence>
<feature type="domain" description="Glycosyltransferase subfamily 4-like N-terminal" evidence="2">
    <location>
        <begin position="14"/>
        <end position="170"/>
    </location>
</feature>
<dbReference type="InterPro" id="IPR001296">
    <property type="entry name" value="Glyco_trans_1"/>
</dbReference>
<dbReference type="Pfam" id="PF00534">
    <property type="entry name" value="Glycos_transf_1"/>
    <property type="match status" value="1"/>
</dbReference>
<organism evidence="3 4">
    <name type="scientific">Acaryochloris marina (strain MBIC 11017)</name>
    <dbReference type="NCBI Taxonomy" id="329726"/>
    <lineage>
        <taxon>Bacteria</taxon>
        <taxon>Bacillati</taxon>
        <taxon>Cyanobacteriota</taxon>
        <taxon>Cyanophyceae</taxon>
        <taxon>Acaryochloridales</taxon>
        <taxon>Acaryochloridaceae</taxon>
        <taxon>Acaryochloris</taxon>
    </lineage>
</organism>
<dbReference type="Pfam" id="PF13439">
    <property type="entry name" value="Glyco_transf_4"/>
    <property type="match status" value="1"/>
</dbReference>
<dbReference type="Gene3D" id="3.40.50.2000">
    <property type="entry name" value="Glycogen Phosphorylase B"/>
    <property type="match status" value="2"/>
</dbReference>
<dbReference type="PANTHER" id="PTHR12526:SF638">
    <property type="entry name" value="SPORE COAT PROTEIN SA"/>
    <property type="match status" value="1"/>
</dbReference>
<feature type="domain" description="Glycosyl transferase family 1" evidence="1">
    <location>
        <begin position="187"/>
        <end position="344"/>
    </location>
</feature>
<reference evidence="3 4" key="1">
    <citation type="journal article" date="2008" name="Proc. Natl. Acad. Sci. U.S.A.">
        <title>Niche adaptation and genome expansion in the chlorophyll d-producing cyanobacterium Acaryochloris marina.</title>
        <authorList>
            <person name="Swingley W.D."/>
            <person name="Chen M."/>
            <person name="Cheung P.C."/>
            <person name="Conrad A.L."/>
            <person name="Dejesa L.C."/>
            <person name="Hao J."/>
            <person name="Honchak B.M."/>
            <person name="Karbach L.E."/>
            <person name="Kurdoglu A."/>
            <person name="Lahiri S."/>
            <person name="Mastrian S.D."/>
            <person name="Miyashita H."/>
            <person name="Page L."/>
            <person name="Ramakrishna P."/>
            <person name="Satoh S."/>
            <person name="Sattley W.M."/>
            <person name="Shimada Y."/>
            <person name="Taylor H.L."/>
            <person name="Tomo T."/>
            <person name="Tsuchiya T."/>
            <person name="Wang Z.T."/>
            <person name="Raymond J."/>
            <person name="Mimuro M."/>
            <person name="Blankenship R.E."/>
            <person name="Touchman J.W."/>
        </authorList>
    </citation>
    <scope>NUCLEOTIDE SEQUENCE [LARGE SCALE GENOMIC DNA]</scope>
    <source>
        <strain evidence="4">MBIC 11017</strain>
    </source>
</reference>
<dbReference type="KEGG" id="amr:AM1_4833"/>
<dbReference type="eggNOG" id="COG0438">
    <property type="taxonomic scope" value="Bacteria"/>
</dbReference>
<dbReference type="HOGENOM" id="CLU_009583_0_0_3"/>
<protein>
    <submittedName>
        <fullName evidence="3">Glycosyl transferase, group 1 family protein</fullName>
    </submittedName>
</protein>
<dbReference type="PANTHER" id="PTHR12526">
    <property type="entry name" value="GLYCOSYLTRANSFERASE"/>
    <property type="match status" value="1"/>
</dbReference>
<gene>
    <name evidence="3" type="ordered locus">AM1_4833</name>
</gene>
<proteinExistence type="predicted"/>
<dbReference type="SUPFAM" id="SSF53756">
    <property type="entry name" value="UDP-Glycosyltransferase/glycogen phosphorylase"/>
    <property type="match status" value="1"/>
</dbReference>
<dbReference type="CDD" id="cd03811">
    <property type="entry name" value="GT4_GT28_WabH-like"/>
    <property type="match status" value="1"/>
</dbReference>